<keyword evidence="6" id="KW-0539">Nucleus</keyword>
<feature type="compositionally biased region" description="Low complexity" evidence="7">
    <location>
        <begin position="398"/>
        <end position="411"/>
    </location>
</feature>
<dbReference type="PANTHER" id="PTHR10170">
    <property type="entry name" value="HUNTINGTON DISEASE PROTEIN"/>
    <property type="match status" value="1"/>
</dbReference>
<dbReference type="InterPro" id="IPR016024">
    <property type="entry name" value="ARM-type_fold"/>
</dbReference>
<dbReference type="InterPro" id="IPR024613">
    <property type="entry name" value="Huntingtin_N_HEAT_rpt-2"/>
</dbReference>
<dbReference type="InterPro" id="IPR048411">
    <property type="entry name" value="Htt_N_HEAT_rpt-1"/>
</dbReference>
<gene>
    <name evidence="9 10 11" type="primary">LOC115219551</name>
</gene>
<sequence>MATIEKLVRSFEALKVFQPVGGSAEEPTKKKEPLPSKKDKMINCNVMADCICAPNMRSIADFPKFLGIAMETFLMLCDDPEADIRMVADECLNKTIKTLLETNLGRLQVELYKEIKKNGPSRSLRGALWRFADMCHLIRPQKCRPYIVNLLPCIARVCKREEEAIQETLAASMQKICPVLMAFANDSEVKALLKSFLPNLKSSSASTRRTAASSLSLICQHSHNPLSFINRLVIMLLDLILPVDEEHEVHYLLGVLLAIRNLVPYLTGPERDLGLKGSFGLVHKGSSEKHVKVNIRQILQVYELLLYFTGHTDHNVATAALEGLHQLIKTPPPQLIPILVNKNTIKRSSVYSNDLSTVYTRPRTQSGLERFPSVSDDVGLEEDQSAAEIYSQITTSEDSSGFASDFASSTSQVDEAGSAHARSGSNRSNNVCFNADLDEELPNEGTFSTDLESTAAASVGSFSENTLDPVIITMENAYTNVEIGDLNEERSERSTLSHSSSVETLLSIKSLSPKHRPPLQKGVSQDLNGNPEYDNALTIDTTSHESASPSPIPAVVVVVDDVPPGVGHYCDGEVPLVYCIRLLCRRFLLSGTPQGLISDKTVRVSVKTLALGTIGNAISLFPRILLHNVFVENHQCRESQYISDVLLFANHPDPQLKGNTAVIVANLLRSALIEGQGDFQKWLEHNSSSLSEKALSYPSVVDLVQVILNIIEDESSMAARQGLLALQVCLSNLMVSAHSDLCINILLKLLPIISNPYWLVKVELLELVSKINFKIVYYLQSVCLPRRAQEDKYLGKFSLQTTFLEDAVLALLGDEDCRVRHCAAVSLVKMIPNLFFAVDCPMQDPVITVAKDYTDSYFTPIVHDWAQESPPTVLGLVKPFNFNANIPVHPSVESSLSRVITAIKSLLRKCQCKYLSYGCCHALSLLSEHYLPTSHSFAWSCAPPLPVLTKDGDRPMARHGVNRKRLSSASSLRTPSTDDDNFLCGGGPLALTLSLLCSSPLALDLSAHQDTLLLAGNLLSGTAYRCLRSADETNNLCGVDDGKWLCVSDRQLVPLVDILLTHIARLLNACTHVIDDITPGPPQIKPSLPSLPTAPSLSPIKRKAKGDKDGSGPSVLLGSTIDSKASAKSTQKEREKEVEREKNRKEGLGTFYNLPQYMRVYDVLKGAYSNYKISLDLNVSDKFGSLLKVALEVFAKLLEISSLFDIGKYAEEFLTYLKTTFSMEATSTVLCVQQLLKALFGTNLSSQWELPQNLNCSHLRHGKSSRLSTNMKPGLYHCCFTHPYTQFTQSLAGAAFRSGQADQEDSTNSLAWFKKRIERKTPAILKPGSRTDKSSIAWYIRLFEPLVIKALKQYTVTSSLPLQTEVLGLLSQLVQLRVNYCLLDSDQIFIGFVIKQFEYIEEGQIRYSESLVPHIFQFLVMLSYEKFHTKPIIGIPKIIQLCDGIMASGLQPTTHAIPALQPIVYDLFLLRGTNKSDGGKDLETQREVVVSMLLRLINFYQALEMFVIILQQCRKENEDRWKRLSRQVTDMVLPALAKQQVNLDSLEALDVLHHLFESVAPSVFRPVDILLKTLVAKPADVSSVTGLQRWQCLVLSLLRVIISQSKEEVVLSRLEELCLSVCILKRNPDYVVVPQVEEEMEEDQEREGAEVLAKELPQALPPENTVARFLFQVAGLVADTISQKVSNLTFLEGGQNIDFLCQQLSHLLLFVTHMFQSGLFRRVATAAMGIVQEEVEPFMYSIEEINQSFLCLGVSFPTITLQWCNILILLNSYDPHWWSAIMQTPNKFIIPSPSHHLSVMPDIPRTPVHSCNVEIVRRGALVLFCDYVCENLTDAEHMTQLIINHVNDLVELSHESPVQDLVSAIHRNSAASGLFIQAIHSRFENLTKPSLVKKTLQCLEAIHLSQSGALLTLLIDKFLHTHHLSVARICDSIACRRLETLLAEVVEESSNQLPLEDLEKLVQFIKNNGLAKRHARLASLLSKFHQVLCPTNSCNLSPERTHPLSLPTPPVADITVDKEWYLSVVKDQCFGAEPNTRECALLLQKLDYADILTVIMAKEFSPSILKECISLGTLCTLEQHRMDEMSSCLRGEPVNMSRSSEVTYEPLFQAAQLMLFRHINSVINMLPVPHQVLVDFPPPGIPMSPREIQYQEKMEDFFIDAAWMDAVFQFAASLLQYLQSLMLFPWQPAVPQESQTDVCRFIILTLEMINWLVQHSTLPPSNQIQIALEGLSVVLQNPQLANVVGQKDHISWVCTCVKTVYRLLESLMVLPGMKLAILPNQDVHDDQPKQSFDDYHHVVVSCDHISELVHCLRSHLSLSCQMDQHLPLFLIAPIRKIIVGLARLPLLNSYARTPPLVWKMGWMPSPSGEMRTKLPPLPLDYLLDKEVLKEFVFRVNSLGWISRQQFEETWMSLLGVVSSAPSMEEEHLSPEEEMERSQAMVLAVKAITSLLVQSMLTPSPGNPSNSRYEMAPRDKPLAFLHTKCGKKLATLRGFIEQHIQRICSSNPVSSNSSSRNGHPDSSFLQMLEVNLEREIGEEELMLGQISIDSIWTIVGMLEMSLSESDSPESMESPPIQRKKQTPSTTDGGRERSISVSGLDIHSCLQFLLELYGQWLSPTAKPKPPPMLVNAVVKSIVCLSDLFTERFQFEWMLETLLDVQKVHPAEDELVLQYLNVGICKSAGLVGVECQAADRLFKMLDAGLKSTHLPSKTHALHGILYILEAGIIDLTKQIIPMVTDFLLRHLAVISQASITSQQFVLTLWATAFYILENYQEELHDTDIPIKILQLAVNAASSNEESTCVSVYLAILRGLERLLLTATLSKPDAETIIKLSMDRLCLPSPQRALPALGLMLTCMYSGKQFEQFSPTPRDTVFNSSNSDPDYVVVYQDPETLILAMERITVLFDRIRKGFPYEASIVTRILPEFLADFFPPQDIMNKVIGEFISSQQPHPLLIAKVVFRVFYHLHQQNQQVLVRDWVMLSLSNFTQRTPVAMAVWSLTCFFISASTNHWLKALFPHVLGRMGKMETMDCKLFCLAALDFRRQLDENQERAFHSTFQYVAQPDSPYQELLSCCGTNS</sequence>
<feature type="region of interest" description="Disordered" evidence="7">
    <location>
        <begin position="509"/>
        <end position="534"/>
    </location>
</feature>
<dbReference type="Proteomes" id="UP000515154">
    <property type="component" value="Linkage group LG14"/>
</dbReference>
<dbReference type="Pfam" id="PF12372">
    <property type="entry name" value="Htt_N-HEAT"/>
    <property type="match status" value="1"/>
</dbReference>
<comment type="similarity">
    <text evidence="4">Belongs to the huntingtin family.</text>
</comment>
<evidence type="ECO:0000256" key="6">
    <source>
        <dbReference type="ARBA" id="ARBA00023242"/>
    </source>
</evidence>
<dbReference type="InterPro" id="IPR048412">
    <property type="entry name" value="Htt_bridge"/>
</dbReference>
<evidence type="ECO:0000256" key="7">
    <source>
        <dbReference type="SAM" id="MobiDB-lite"/>
    </source>
</evidence>
<dbReference type="InterPro" id="IPR011989">
    <property type="entry name" value="ARM-like"/>
</dbReference>
<dbReference type="Pfam" id="PF20925">
    <property type="entry name" value="Htt_bridge"/>
    <property type="match status" value="1"/>
</dbReference>
<dbReference type="KEGG" id="osn:115219551"/>
<dbReference type="PRINTS" id="PR00375">
    <property type="entry name" value="HUNTINGTIN"/>
</dbReference>
<reference evidence="9 10" key="1">
    <citation type="submission" date="2025-08" db="UniProtKB">
        <authorList>
            <consortium name="RefSeq"/>
        </authorList>
    </citation>
    <scope>IDENTIFICATION</scope>
</reference>
<dbReference type="PANTHER" id="PTHR10170:SF10">
    <property type="entry name" value="HUNTINGTIN"/>
    <property type="match status" value="1"/>
</dbReference>
<evidence type="ECO:0000313" key="11">
    <source>
        <dbReference type="RefSeq" id="XP_036365043.1"/>
    </source>
</evidence>
<evidence type="ECO:0000313" key="10">
    <source>
        <dbReference type="RefSeq" id="XP_036365042.1"/>
    </source>
</evidence>
<accession>A0A6P7T5D7</accession>
<dbReference type="Pfam" id="PF20927">
    <property type="entry name" value="Htt_C-HEAT"/>
    <property type="match status" value="1"/>
</dbReference>
<dbReference type="RefSeq" id="XP_036365043.1">
    <property type="nucleotide sequence ID" value="XM_036509150.1"/>
</dbReference>
<organism evidence="8 9">
    <name type="scientific">Octopus sinensis</name>
    <name type="common">East Asian common octopus</name>
    <dbReference type="NCBI Taxonomy" id="2607531"/>
    <lineage>
        <taxon>Eukaryota</taxon>
        <taxon>Metazoa</taxon>
        <taxon>Spiralia</taxon>
        <taxon>Lophotrochozoa</taxon>
        <taxon>Mollusca</taxon>
        <taxon>Cephalopoda</taxon>
        <taxon>Coleoidea</taxon>
        <taxon>Octopodiformes</taxon>
        <taxon>Octopoda</taxon>
        <taxon>Incirrata</taxon>
        <taxon>Octopodidae</taxon>
        <taxon>Octopus</taxon>
    </lineage>
</organism>
<dbReference type="InterPro" id="IPR048413">
    <property type="entry name" value="Htt_C-HEAT_rpt"/>
</dbReference>
<dbReference type="SUPFAM" id="SSF48371">
    <property type="entry name" value="ARM repeat"/>
    <property type="match status" value="1"/>
</dbReference>
<evidence type="ECO:0000256" key="3">
    <source>
        <dbReference type="ARBA" id="ARBA00004496"/>
    </source>
</evidence>
<evidence type="ECO:0000313" key="9">
    <source>
        <dbReference type="RefSeq" id="XP_029645620.1"/>
    </source>
</evidence>
<evidence type="ECO:0000256" key="4">
    <source>
        <dbReference type="ARBA" id="ARBA00007153"/>
    </source>
</evidence>
<protein>
    <submittedName>
        <fullName evidence="9 10">Huntingtin isoform X1</fullName>
    </submittedName>
</protein>
<feature type="compositionally biased region" description="Low complexity" evidence="7">
    <location>
        <begin position="1086"/>
        <end position="1099"/>
    </location>
</feature>
<evidence type="ECO:0000256" key="2">
    <source>
        <dbReference type="ARBA" id="ARBA00004123"/>
    </source>
</evidence>
<dbReference type="Pfam" id="PF20926">
    <property type="entry name" value="Htt_N-HEAT_1"/>
    <property type="match status" value="1"/>
</dbReference>
<name>A0A6P7T5D7_9MOLL</name>
<comment type="subcellular location">
    <subcellularLocation>
        <location evidence="3">Cytoplasm</location>
    </subcellularLocation>
    <subcellularLocation>
        <location evidence="2">Nucleus</location>
    </subcellularLocation>
</comment>
<dbReference type="InterPro" id="IPR028426">
    <property type="entry name" value="Huntingtin_fam"/>
</dbReference>
<evidence type="ECO:0000313" key="8">
    <source>
        <dbReference type="Proteomes" id="UP000515154"/>
    </source>
</evidence>
<evidence type="ECO:0000256" key="1">
    <source>
        <dbReference type="ARBA" id="ARBA00002907"/>
    </source>
</evidence>
<dbReference type="RefSeq" id="XP_036365042.1">
    <property type="nucleotide sequence ID" value="XM_036509149.1"/>
</dbReference>
<feature type="region of interest" description="Disordered" evidence="7">
    <location>
        <begin position="2562"/>
        <end position="2591"/>
    </location>
</feature>
<feature type="compositionally biased region" description="Low complexity" evidence="7">
    <location>
        <begin position="2562"/>
        <end position="2574"/>
    </location>
</feature>
<dbReference type="RefSeq" id="XP_029645620.1">
    <property type="nucleotide sequence ID" value="XM_029789760.2"/>
</dbReference>
<feature type="compositionally biased region" description="Basic and acidic residues" evidence="7">
    <location>
        <begin position="1130"/>
        <end position="1142"/>
    </location>
</feature>
<dbReference type="GO" id="GO:0005737">
    <property type="term" value="C:cytoplasm"/>
    <property type="evidence" value="ECO:0007669"/>
    <property type="project" value="UniProtKB-SubCell"/>
</dbReference>
<dbReference type="Gene3D" id="1.25.10.10">
    <property type="entry name" value="Leucine-rich Repeat Variant"/>
    <property type="match status" value="2"/>
</dbReference>
<proteinExistence type="inferred from homology"/>
<evidence type="ECO:0000256" key="5">
    <source>
        <dbReference type="ARBA" id="ARBA00022490"/>
    </source>
</evidence>
<keyword evidence="5" id="KW-0963">Cytoplasm</keyword>
<feature type="region of interest" description="Disordered" evidence="7">
    <location>
        <begin position="398"/>
        <end position="430"/>
    </location>
</feature>
<comment type="function">
    <text evidence="1">May play a role in microtubule-mediated transport or vesicle function.</text>
</comment>
<keyword evidence="8" id="KW-1185">Reference proteome</keyword>
<dbReference type="GO" id="GO:0005634">
    <property type="term" value="C:nucleus"/>
    <property type="evidence" value="ECO:0007669"/>
    <property type="project" value="UniProtKB-SubCell"/>
</dbReference>
<feature type="compositionally biased region" description="Polar residues" evidence="7">
    <location>
        <begin position="1120"/>
        <end position="1129"/>
    </location>
</feature>
<feature type="region of interest" description="Disordered" evidence="7">
    <location>
        <begin position="1081"/>
        <end position="1142"/>
    </location>
</feature>
<dbReference type="InterPro" id="IPR000091">
    <property type="entry name" value="Huntingtin"/>
</dbReference>